<comment type="caution">
    <text evidence="11">The sequence shown here is derived from an EMBL/GenBank/DDBJ whole genome shotgun (WGS) entry which is preliminary data.</text>
</comment>
<evidence type="ECO:0000256" key="8">
    <source>
        <dbReference type="RuleBase" id="RU000682"/>
    </source>
</evidence>
<dbReference type="PANTHER" id="PTHR45793">
    <property type="entry name" value="HOMEOBOX PROTEIN"/>
    <property type="match status" value="1"/>
</dbReference>
<dbReference type="AlphaFoldDB" id="A0AAW1UU86"/>
<keyword evidence="5 7" id="KW-0371">Homeobox</keyword>
<dbReference type="Proteomes" id="UP001431783">
    <property type="component" value="Unassembled WGS sequence"/>
</dbReference>
<dbReference type="Gene3D" id="1.10.10.60">
    <property type="entry name" value="Homeodomain-like"/>
    <property type="match status" value="1"/>
</dbReference>
<dbReference type="SMART" id="SM00389">
    <property type="entry name" value="HOX"/>
    <property type="match status" value="1"/>
</dbReference>
<keyword evidence="12" id="KW-1185">Reference proteome</keyword>
<dbReference type="FunFam" id="1.10.10.60:FF:000068">
    <property type="entry name" value="Orthodenticle homeobox 1"/>
    <property type="match status" value="1"/>
</dbReference>
<keyword evidence="6 7" id="KW-0539">Nucleus</keyword>
<dbReference type="PROSITE" id="PS00027">
    <property type="entry name" value="HOMEOBOX_1"/>
    <property type="match status" value="1"/>
</dbReference>
<dbReference type="Pfam" id="PF00046">
    <property type="entry name" value="Homeodomain"/>
    <property type="match status" value="1"/>
</dbReference>
<evidence type="ECO:0000259" key="10">
    <source>
        <dbReference type="PROSITE" id="PS50071"/>
    </source>
</evidence>
<dbReference type="InterPro" id="IPR017970">
    <property type="entry name" value="Homeobox_CS"/>
</dbReference>
<sequence length="315" mass="35385">MNSAVPREYNSQMQGAMNYLRNPGPSHGPHYPTHPSLATMPVINPYSLAPHSREQMVYPPQVYSYFSGRKQRRERTTFTRAQLDVLDELFNTTRYPDIFMREEVAMKIALPESRVQVWFKNRRAKHRQLELQKKRNEAARASENNTATQAVPTARSNRSSQRTATASNIPTVRPATTTVQTPSPTLTLKKESPALNSCAGSSNGNSTPSGSNSSSLPTPSPPMAPAVNQNVLSYPHEAYNSFNWHSNNHNPAPHPYYGPNYNPAYYNQMDYFNQPVPQNQLQLNNHMSGYQMGGYGHMPAAHPQNIDFMNQFGSS</sequence>
<feature type="compositionally biased region" description="Polar residues" evidence="9">
    <location>
        <begin position="142"/>
        <end position="170"/>
    </location>
</feature>
<name>A0AAW1UU86_9CUCU</name>
<gene>
    <name evidence="11" type="ORF">WA026_020001</name>
</gene>
<dbReference type="EMBL" id="JARQZJ010000104">
    <property type="protein sequence ID" value="KAK9887066.1"/>
    <property type="molecule type" value="Genomic_DNA"/>
</dbReference>
<dbReference type="CDD" id="cd00086">
    <property type="entry name" value="homeodomain"/>
    <property type="match status" value="1"/>
</dbReference>
<feature type="region of interest" description="Disordered" evidence="9">
    <location>
        <begin position="134"/>
        <end position="228"/>
    </location>
</feature>
<feature type="compositionally biased region" description="Low complexity" evidence="9">
    <location>
        <begin position="200"/>
        <end position="217"/>
    </location>
</feature>
<accession>A0AAW1UU86</accession>
<evidence type="ECO:0000313" key="12">
    <source>
        <dbReference type="Proteomes" id="UP001431783"/>
    </source>
</evidence>
<protein>
    <recommendedName>
        <fullName evidence="10">Homeobox domain-containing protein</fullName>
    </recommendedName>
</protein>
<dbReference type="PANTHER" id="PTHR45793:SF5">
    <property type="entry name" value="HOMEOTIC PROTEIN OCELLILESS"/>
    <property type="match status" value="1"/>
</dbReference>
<feature type="compositionally biased region" description="Low complexity" evidence="9">
    <location>
        <begin position="174"/>
        <end position="187"/>
    </location>
</feature>
<evidence type="ECO:0000256" key="3">
    <source>
        <dbReference type="ARBA" id="ARBA00022902"/>
    </source>
</evidence>
<evidence type="ECO:0000256" key="6">
    <source>
        <dbReference type="ARBA" id="ARBA00023242"/>
    </source>
</evidence>
<keyword evidence="4 7" id="KW-0238">DNA-binding</keyword>
<evidence type="ECO:0000256" key="4">
    <source>
        <dbReference type="ARBA" id="ARBA00023125"/>
    </source>
</evidence>
<proteinExistence type="predicted"/>
<organism evidence="11 12">
    <name type="scientific">Henosepilachna vigintioctopunctata</name>
    <dbReference type="NCBI Taxonomy" id="420089"/>
    <lineage>
        <taxon>Eukaryota</taxon>
        <taxon>Metazoa</taxon>
        <taxon>Ecdysozoa</taxon>
        <taxon>Arthropoda</taxon>
        <taxon>Hexapoda</taxon>
        <taxon>Insecta</taxon>
        <taxon>Pterygota</taxon>
        <taxon>Neoptera</taxon>
        <taxon>Endopterygota</taxon>
        <taxon>Coleoptera</taxon>
        <taxon>Polyphaga</taxon>
        <taxon>Cucujiformia</taxon>
        <taxon>Coccinelloidea</taxon>
        <taxon>Coccinellidae</taxon>
        <taxon>Epilachninae</taxon>
        <taxon>Epilachnini</taxon>
        <taxon>Henosepilachna</taxon>
    </lineage>
</organism>
<dbReference type="InterPro" id="IPR001356">
    <property type="entry name" value="HD"/>
</dbReference>
<dbReference type="GO" id="GO:0045944">
    <property type="term" value="P:positive regulation of transcription by RNA polymerase II"/>
    <property type="evidence" value="ECO:0007669"/>
    <property type="project" value="UniProtKB-ARBA"/>
</dbReference>
<dbReference type="InterPro" id="IPR009057">
    <property type="entry name" value="Homeodomain-like_sf"/>
</dbReference>
<dbReference type="GO" id="GO:0000978">
    <property type="term" value="F:RNA polymerase II cis-regulatory region sequence-specific DNA binding"/>
    <property type="evidence" value="ECO:0007669"/>
    <property type="project" value="TreeGrafter"/>
</dbReference>
<evidence type="ECO:0000256" key="7">
    <source>
        <dbReference type="PROSITE-ProRule" id="PRU00108"/>
    </source>
</evidence>
<keyword evidence="2" id="KW-0217">Developmental protein</keyword>
<comment type="subcellular location">
    <subcellularLocation>
        <location evidence="1 7 8">Nucleus</location>
    </subcellularLocation>
</comment>
<dbReference type="PROSITE" id="PS50071">
    <property type="entry name" value="HOMEOBOX_2"/>
    <property type="match status" value="1"/>
</dbReference>
<evidence type="ECO:0000256" key="2">
    <source>
        <dbReference type="ARBA" id="ARBA00022473"/>
    </source>
</evidence>
<evidence type="ECO:0000256" key="5">
    <source>
        <dbReference type="ARBA" id="ARBA00023155"/>
    </source>
</evidence>
<dbReference type="GO" id="GO:0007399">
    <property type="term" value="P:nervous system development"/>
    <property type="evidence" value="ECO:0007669"/>
    <property type="project" value="UniProtKB-KW"/>
</dbReference>
<evidence type="ECO:0000256" key="1">
    <source>
        <dbReference type="ARBA" id="ARBA00004123"/>
    </source>
</evidence>
<evidence type="ECO:0000313" key="11">
    <source>
        <dbReference type="EMBL" id="KAK9887066.1"/>
    </source>
</evidence>
<reference evidence="11 12" key="1">
    <citation type="submission" date="2023-03" db="EMBL/GenBank/DDBJ databases">
        <title>Genome insight into feeding habits of ladybird beetles.</title>
        <authorList>
            <person name="Li H.-S."/>
            <person name="Huang Y.-H."/>
            <person name="Pang H."/>
        </authorList>
    </citation>
    <scope>NUCLEOTIDE SEQUENCE [LARGE SCALE GENOMIC DNA]</scope>
    <source>
        <strain evidence="11">SYSU_2023b</strain>
        <tissue evidence="11">Whole body</tissue>
    </source>
</reference>
<feature type="DNA-binding region" description="Homeobox" evidence="7">
    <location>
        <begin position="71"/>
        <end position="130"/>
    </location>
</feature>
<dbReference type="SUPFAM" id="SSF46689">
    <property type="entry name" value="Homeodomain-like"/>
    <property type="match status" value="1"/>
</dbReference>
<dbReference type="GO" id="GO:0000981">
    <property type="term" value="F:DNA-binding transcription factor activity, RNA polymerase II-specific"/>
    <property type="evidence" value="ECO:0007669"/>
    <property type="project" value="InterPro"/>
</dbReference>
<evidence type="ECO:0000256" key="9">
    <source>
        <dbReference type="SAM" id="MobiDB-lite"/>
    </source>
</evidence>
<dbReference type="GO" id="GO:0005634">
    <property type="term" value="C:nucleus"/>
    <property type="evidence" value="ECO:0007669"/>
    <property type="project" value="UniProtKB-SubCell"/>
</dbReference>
<keyword evidence="3" id="KW-0524">Neurogenesis</keyword>
<feature type="domain" description="Homeobox" evidence="10">
    <location>
        <begin position="69"/>
        <end position="129"/>
    </location>
</feature>